<dbReference type="SMART" id="SM00220">
    <property type="entry name" value="S_TKc"/>
    <property type="match status" value="1"/>
</dbReference>
<feature type="compositionally biased region" description="Polar residues" evidence="11">
    <location>
        <begin position="53"/>
        <end position="64"/>
    </location>
</feature>
<dbReference type="InterPro" id="IPR050236">
    <property type="entry name" value="Ser_Thr_kinase_AGC"/>
</dbReference>
<organism evidence="13 14">
    <name type="scientific">Pseudocohnilembus persalinus</name>
    <name type="common">Ciliate</name>
    <dbReference type="NCBI Taxonomy" id="266149"/>
    <lineage>
        <taxon>Eukaryota</taxon>
        <taxon>Sar</taxon>
        <taxon>Alveolata</taxon>
        <taxon>Ciliophora</taxon>
        <taxon>Intramacronucleata</taxon>
        <taxon>Oligohymenophorea</taxon>
        <taxon>Scuticociliatia</taxon>
        <taxon>Philasterida</taxon>
        <taxon>Pseudocohnilembidae</taxon>
        <taxon>Pseudocohnilembus</taxon>
    </lineage>
</organism>
<dbReference type="InterPro" id="IPR000719">
    <property type="entry name" value="Prot_kinase_dom"/>
</dbReference>
<dbReference type="GO" id="GO:0005524">
    <property type="term" value="F:ATP binding"/>
    <property type="evidence" value="ECO:0007669"/>
    <property type="project" value="UniProtKB-UniRule"/>
</dbReference>
<dbReference type="PANTHER" id="PTHR24356">
    <property type="entry name" value="SERINE/THREONINE-PROTEIN KINASE"/>
    <property type="match status" value="1"/>
</dbReference>
<evidence type="ECO:0000256" key="4">
    <source>
        <dbReference type="ARBA" id="ARBA00022679"/>
    </source>
</evidence>
<comment type="similarity">
    <text evidence="1">Belongs to the protein kinase superfamily. AGC Ser/Thr protein kinase family. PDPK1 subfamily.</text>
</comment>
<evidence type="ECO:0000256" key="8">
    <source>
        <dbReference type="ARBA" id="ARBA00047899"/>
    </source>
</evidence>
<dbReference type="PROSITE" id="PS00108">
    <property type="entry name" value="PROTEIN_KINASE_ST"/>
    <property type="match status" value="1"/>
</dbReference>
<dbReference type="CDD" id="cd05581">
    <property type="entry name" value="STKc_PDK1"/>
    <property type="match status" value="1"/>
</dbReference>
<dbReference type="SUPFAM" id="SSF56112">
    <property type="entry name" value="Protein kinase-like (PK-like)"/>
    <property type="match status" value="1"/>
</dbReference>
<dbReference type="PROSITE" id="PS50011">
    <property type="entry name" value="PROTEIN_KINASE_DOM"/>
    <property type="match status" value="1"/>
</dbReference>
<dbReference type="FunFam" id="1.10.510.10:FF:000833">
    <property type="entry name" value="AGC family protein kinase"/>
    <property type="match status" value="1"/>
</dbReference>
<evidence type="ECO:0000256" key="2">
    <source>
        <dbReference type="ARBA" id="ARBA00012513"/>
    </source>
</evidence>
<dbReference type="EC" id="2.7.11.1" evidence="2"/>
<dbReference type="PANTHER" id="PTHR24356:SF163">
    <property type="entry name" value="3-PHOSPHOINOSITIDE-DEPENDENT PROTEIN KINASE 1-RELATED"/>
    <property type="match status" value="1"/>
</dbReference>
<keyword evidence="6 13" id="KW-0418">Kinase</keyword>
<evidence type="ECO:0000256" key="10">
    <source>
        <dbReference type="PROSITE-ProRule" id="PRU10141"/>
    </source>
</evidence>
<evidence type="ECO:0000256" key="11">
    <source>
        <dbReference type="SAM" id="MobiDB-lite"/>
    </source>
</evidence>
<dbReference type="Pfam" id="PF14593">
    <property type="entry name" value="PH_3"/>
    <property type="match status" value="1"/>
</dbReference>
<proteinExistence type="inferred from homology"/>
<feature type="compositionally biased region" description="Low complexity" evidence="11">
    <location>
        <begin position="66"/>
        <end position="82"/>
    </location>
</feature>
<sequence length="695" mass="80927">MEKEEQKEEQTQKNDTIKTEEVKEQQENNQNQIQQQQNEKKEEENIQNPQKISEINQENNQKTAEIQEIQKNQVQNNQQQNQQEEKPKTTPKAQSLQKMNSKQSQSSSSSKLGIQDFHIHSSLGQGAFGEVLYVQKKSNNQEYALKVVNKKFLSKENKQYQVYIERGVLLTMDHKGIIKLYFSFQDSENLYFGLDYAGGGDFAHYLKLNFKNLVTKTIQFYMAEIISTLEYLHVRGIVHRDIKPENIMMTQSRHLKLIDFGTATLYDEQKCPEKTKNAFQQSLALKQKTPKSEYTRERKMSLVGTAEYVSYELLEEEKCDYLADLWAFGIILFKMYHGKTPFYDQTEYLIFEKIKNGTFNFTNDKIPEDAKELISQLLVRNPQDRLNGTPKEGVQQVYNYIKSHKFFEGINWNTLFDQEAPEREIFSPIRQLQQFDNAERQFFYGSNSARNSPFPSPINPQQQQQKKNPKHSFQSPNQNPQHEIKSGTILKKQGAFIITIYQKKNLVLYGQPPRLVYSDPDDRHQFGSIDVNCKTQIKSIDKNKFQIMDQTQKIHIFKQLNCPIKEWITVLESLISKQQNLSMTPKINSKVLASEGNIPIQKKSSFSQQIISNSGQKKITKKKTSVALVNDGSSSNNIEEEEDQEEFQKKENTNQGSQDTINKNINQNEDNQNNQNELNIKKYQSEQVIPFSKKQ</sequence>
<dbReference type="OMA" id="PNTGMKK"/>
<keyword evidence="3" id="KW-0723">Serine/threonine-protein kinase</keyword>
<feature type="region of interest" description="Disordered" evidence="11">
    <location>
        <begin position="446"/>
        <end position="482"/>
    </location>
</feature>
<evidence type="ECO:0000256" key="1">
    <source>
        <dbReference type="ARBA" id="ARBA00010006"/>
    </source>
</evidence>
<feature type="compositionally biased region" description="Basic and acidic residues" evidence="11">
    <location>
        <begin position="1"/>
        <end position="26"/>
    </location>
</feature>
<dbReference type="FunFam" id="3.30.200.20:FF:000042">
    <property type="entry name" value="Aurora kinase A"/>
    <property type="match status" value="1"/>
</dbReference>
<feature type="compositionally biased region" description="Low complexity" evidence="11">
    <location>
        <begin position="661"/>
        <end position="678"/>
    </location>
</feature>
<evidence type="ECO:0000313" key="13">
    <source>
        <dbReference type="EMBL" id="KRW98801.1"/>
    </source>
</evidence>
<dbReference type="Pfam" id="PF00069">
    <property type="entry name" value="Pkinase"/>
    <property type="match status" value="1"/>
</dbReference>
<dbReference type="Proteomes" id="UP000054937">
    <property type="component" value="Unassembled WGS sequence"/>
</dbReference>
<keyword evidence="5 10" id="KW-0547">Nucleotide-binding</keyword>
<evidence type="ECO:0000256" key="9">
    <source>
        <dbReference type="ARBA" id="ARBA00048679"/>
    </source>
</evidence>
<dbReference type="Gene3D" id="3.30.200.20">
    <property type="entry name" value="Phosphorylase Kinase, domain 1"/>
    <property type="match status" value="1"/>
</dbReference>
<gene>
    <name evidence="13" type="ORF">PPERSA_10572</name>
</gene>
<dbReference type="GO" id="GO:0035556">
    <property type="term" value="P:intracellular signal transduction"/>
    <property type="evidence" value="ECO:0007669"/>
    <property type="project" value="TreeGrafter"/>
</dbReference>
<keyword evidence="14" id="KW-1185">Reference proteome</keyword>
<dbReference type="PROSITE" id="PS00107">
    <property type="entry name" value="PROTEIN_KINASE_ATP"/>
    <property type="match status" value="1"/>
</dbReference>
<feature type="compositionally biased region" description="Low complexity" evidence="11">
    <location>
        <begin position="27"/>
        <end position="37"/>
    </location>
</feature>
<name>A0A0V0Q9F4_PSEPJ</name>
<protein>
    <recommendedName>
        <fullName evidence="2">non-specific serine/threonine protein kinase</fullName>
        <ecNumber evidence="2">2.7.11.1</ecNumber>
    </recommendedName>
</protein>
<reference evidence="13 14" key="1">
    <citation type="journal article" date="2015" name="Sci. Rep.">
        <title>Genome of the facultative scuticociliatosis pathogen Pseudocohnilembus persalinus provides insight into its virulence through horizontal gene transfer.</title>
        <authorList>
            <person name="Xiong J."/>
            <person name="Wang G."/>
            <person name="Cheng J."/>
            <person name="Tian M."/>
            <person name="Pan X."/>
            <person name="Warren A."/>
            <person name="Jiang C."/>
            <person name="Yuan D."/>
            <person name="Miao W."/>
        </authorList>
    </citation>
    <scope>NUCLEOTIDE SEQUENCE [LARGE SCALE GENOMIC DNA]</scope>
    <source>
        <strain evidence="13">36N120E</strain>
    </source>
</reference>
<dbReference type="Gene3D" id="1.10.510.10">
    <property type="entry name" value="Transferase(Phosphotransferase) domain 1"/>
    <property type="match status" value="1"/>
</dbReference>
<feature type="region of interest" description="Disordered" evidence="11">
    <location>
        <begin position="621"/>
        <end position="695"/>
    </location>
</feature>
<evidence type="ECO:0000259" key="12">
    <source>
        <dbReference type="PROSITE" id="PS50011"/>
    </source>
</evidence>
<feature type="region of interest" description="Disordered" evidence="11">
    <location>
        <begin position="1"/>
        <end position="111"/>
    </location>
</feature>
<dbReference type="OrthoDB" id="432647at2759"/>
<accession>A0A0V0Q9F4</accession>
<dbReference type="InterPro" id="IPR033931">
    <property type="entry name" value="PDK1-typ_PH"/>
</dbReference>
<comment type="catalytic activity">
    <reaction evidence="9">
        <text>L-seryl-[protein] + ATP = O-phospho-L-seryl-[protein] + ADP + H(+)</text>
        <dbReference type="Rhea" id="RHEA:17989"/>
        <dbReference type="Rhea" id="RHEA-COMP:9863"/>
        <dbReference type="Rhea" id="RHEA-COMP:11604"/>
        <dbReference type="ChEBI" id="CHEBI:15378"/>
        <dbReference type="ChEBI" id="CHEBI:29999"/>
        <dbReference type="ChEBI" id="CHEBI:30616"/>
        <dbReference type="ChEBI" id="CHEBI:83421"/>
        <dbReference type="ChEBI" id="CHEBI:456216"/>
        <dbReference type="EC" id="2.7.11.1"/>
    </reaction>
</comment>
<keyword evidence="4" id="KW-0808">Transferase</keyword>
<evidence type="ECO:0000313" key="14">
    <source>
        <dbReference type="Proteomes" id="UP000054937"/>
    </source>
</evidence>
<feature type="domain" description="Protein kinase" evidence="12">
    <location>
        <begin position="117"/>
        <end position="407"/>
    </location>
</feature>
<evidence type="ECO:0000256" key="5">
    <source>
        <dbReference type="ARBA" id="ARBA00022741"/>
    </source>
</evidence>
<dbReference type="InterPro" id="IPR011009">
    <property type="entry name" value="Kinase-like_dom_sf"/>
</dbReference>
<comment type="catalytic activity">
    <reaction evidence="8">
        <text>L-threonyl-[protein] + ATP = O-phospho-L-threonyl-[protein] + ADP + H(+)</text>
        <dbReference type="Rhea" id="RHEA:46608"/>
        <dbReference type="Rhea" id="RHEA-COMP:11060"/>
        <dbReference type="Rhea" id="RHEA-COMP:11605"/>
        <dbReference type="ChEBI" id="CHEBI:15378"/>
        <dbReference type="ChEBI" id="CHEBI:30013"/>
        <dbReference type="ChEBI" id="CHEBI:30616"/>
        <dbReference type="ChEBI" id="CHEBI:61977"/>
        <dbReference type="ChEBI" id="CHEBI:456216"/>
        <dbReference type="EC" id="2.7.11.1"/>
    </reaction>
</comment>
<evidence type="ECO:0000256" key="3">
    <source>
        <dbReference type="ARBA" id="ARBA00022527"/>
    </source>
</evidence>
<dbReference type="SUPFAM" id="SSF50729">
    <property type="entry name" value="PH domain-like"/>
    <property type="match status" value="1"/>
</dbReference>
<comment type="caution">
    <text evidence="13">The sequence shown here is derived from an EMBL/GenBank/DDBJ whole genome shotgun (WGS) entry which is preliminary data.</text>
</comment>
<dbReference type="InterPro" id="IPR017441">
    <property type="entry name" value="Protein_kinase_ATP_BS"/>
</dbReference>
<dbReference type="InterPro" id="IPR039046">
    <property type="entry name" value="PDPK1"/>
</dbReference>
<dbReference type="AlphaFoldDB" id="A0A0V0Q9F4"/>
<evidence type="ECO:0000256" key="7">
    <source>
        <dbReference type="ARBA" id="ARBA00022840"/>
    </source>
</evidence>
<dbReference type="GO" id="GO:0004674">
    <property type="term" value="F:protein serine/threonine kinase activity"/>
    <property type="evidence" value="ECO:0007669"/>
    <property type="project" value="UniProtKB-KW"/>
</dbReference>
<feature type="binding site" evidence="10">
    <location>
        <position position="146"/>
    </location>
    <ligand>
        <name>ATP</name>
        <dbReference type="ChEBI" id="CHEBI:30616"/>
    </ligand>
</feature>
<dbReference type="InterPro" id="IPR008271">
    <property type="entry name" value="Ser/Thr_kinase_AS"/>
</dbReference>
<feature type="compositionally biased region" description="Low complexity" evidence="11">
    <location>
        <begin position="94"/>
        <end position="111"/>
    </location>
</feature>
<dbReference type="EMBL" id="LDAU01000229">
    <property type="protein sequence ID" value="KRW98801.1"/>
    <property type="molecule type" value="Genomic_DNA"/>
</dbReference>
<keyword evidence="7 10" id="KW-0067">ATP-binding</keyword>
<evidence type="ECO:0000256" key="6">
    <source>
        <dbReference type="ARBA" id="ARBA00022777"/>
    </source>
</evidence>
<dbReference type="InParanoid" id="A0A0V0Q9F4"/>